<feature type="compositionally biased region" description="Polar residues" evidence="2">
    <location>
        <begin position="643"/>
        <end position="662"/>
    </location>
</feature>
<feature type="region of interest" description="Disordered" evidence="2">
    <location>
        <begin position="502"/>
        <end position="536"/>
    </location>
</feature>
<feature type="compositionally biased region" description="Basic and acidic residues" evidence="2">
    <location>
        <begin position="55"/>
        <end position="66"/>
    </location>
</feature>
<feature type="compositionally biased region" description="Basic residues" evidence="2">
    <location>
        <begin position="279"/>
        <end position="288"/>
    </location>
</feature>
<dbReference type="Proteomes" id="UP000703269">
    <property type="component" value="Unassembled WGS sequence"/>
</dbReference>
<dbReference type="AlphaFoldDB" id="A0A9P3GPU0"/>
<feature type="compositionally biased region" description="Basic and acidic residues" evidence="2">
    <location>
        <begin position="220"/>
        <end position="229"/>
    </location>
</feature>
<evidence type="ECO:0000313" key="4">
    <source>
        <dbReference type="Proteomes" id="UP000703269"/>
    </source>
</evidence>
<dbReference type="EMBL" id="BPQB01000069">
    <property type="protein sequence ID" value="GJE97279.1"/>
    <property type="molecule type" value="Genomic_DNA"/>
</dbReference>
<accession>A0A9P3GPU0</accession>
<feature type="compositionally biased region" description="Low complexity" evidence="2">
    <location>
        <begin position="725"/>
        <end position="735"/>
    </location>
</feature>
<feature type="region of interest" description="Disordered" evidence="2">
    <location>
        <begin position="172"/>
        <end position="394"/>
    </location>
</feature>
<evidence type="ECO:0000256" key="1">
    <source>
        <dbReference type="SAM" id="Coils"/>
    </source>
</evidence>
<feature type="region of interest" description="Disordered" evidence="2">
    <location>
        <begin position="76"/>
        <end position="98"/>
    </location>
</feature>
<sequence>MSVSPQPAPQAPPLSRSPQLVAAPAPSSSPLAHALSASGTDSPAQLASLLSSSLHESDSLKRELKDTRRRAEKAERLLVSYQKPSPVPTEGPAEGQDEGSYIADLEARASRLLAEKEELEARLTRLQENWQDCEHYIVEAETAAANARISFSNIMASRGGVLVSKNGPPPSYNAFPHSKRALSPSAIPPPSSRVRPRAGSLDGSAYALTGPGGPPPAKRARSDRDHEMSRYSPNGTLDHSPSLQHAMPADSPYVHAHPSYRRVREGEPVIRYTDTHGQSSRHPHRGRREHRDTSRSRSRSRSRSSIDEMILEATTGEDIDANGNPISRLPGQQHLLPGAHMPSRRHRSLSNEREYLAVPQQHSSRTRGSSHHQLHPSMSGSTILPGGTPQGPGVPGNALGHHNTIQTHIFAPPVTGAPVKKTSTAGQIPGTTAIASGGYPPTNSAGQRICRQCGQPGRYKDGKCVEKWGPGPEGPGTVCDRCRKKMKRVERRGTLDAQQMAANHGPAAVHPSAAALQHPPTNGRSMHLSHDSSRAVHRTDTLPAHHMSGRSLGPSGTQIIPSGSYVYQESRTRPGSPAQPMDAHSQRSTQRSPPTPPPISTMPTSSQEAEDVAYELERAATRSKRGSRLPTPHVDSPEPMPSRATTNGHTPAPPSQNGGSPRSSRDAPTPTGAAPSSSPSKRSNAMDVDQDADADADADAEADAEAEPDADADADADAEAELLEAVDAAEANNASSEEEWMKKEDS</sequence>
<feature type="compositionally biased region" description="Acidic residues" evidence="2">
    <location>
        <begin position="688"/>
        <end position="724"/>
    </location>
</feature>
<organism evidence="3 4">
    <name type="scientific">Phanerochaete sordida</name>
    <dbReference type="NCBI Taxonomy" id="48140"/>
    <lineage>
        <taxon>Eukaryota</taxon>
        <taxon>Fungi</taxon>
        <taxon>Dikarya</taxon>
        <taxon>Basidiomycota</taxon>
        <taxon>Agaricomycotina</taxon>
        <taxon>Agaricomycetes</taxon>
        <taxon>Polyporales</taxon>
        <taxon>Phanerochaetaceae</taxon>
        <taxon>Phanerochaete</taxon>
    </lineage>
</organism>
<gene>
    <name evidence="3" type="ORF">PsYK624_134950</name>
</gene>
<feature type="region of interest" description="Disordered" evidence="2">
    <location>
        <begin position="1"/>
        <end position="43"/>
    </location>
</feature>
<feature type="compositionally biased region" description="Low complexity" evidence="2">
    <location>
        <begin position="13"/>
        <end position="38"/>
    </location>
</feature>
<feature type="compositionally biased region" description="Polar residues" evidence="2">
    <location>
        <begin position="231"/>
        <end position="243"/>
    </location>
</feature>
<keyword evidence="1" id="KW-0175">Coiled coil</keyword>
<proteinExistence type="predicted"/>
<reference evidence="3 4" key="1">
    <citation type="submission" date="2021-08" db="EMBL/GenBank/DDBJ databases">
        <title>Draft Genome Sequence of Phanerochaete sordida strain YK-624.</title>
        <authorList>
            <person name="Mori T."/>
            <person name="Dohra H."/>
            <person name="Suzuki T."/>
            <person name="Kawagishi H."/>
            <person name="Hirai H."/>
        </authorList>
    </citation>
    <scope>NUCLEOTIDE SEQUENCE [LARGE SCALE GENOMIC DNA]</scope>
    <source>
        <strain evidence="3 4">YK-624</strain>
    </source>
</reference>
<feature type="compositionally biased region" description="Pro residues" evidence="2">
    <location>
        <begin position="1"/>
        <end position="12"/>
    </location>
</feature>
<feature type="region of interest" description="Disordered" evidence="2">
    <location>
        <begin position="566"/>
        <end position="746"/>
    </location>
</feature>
<feature type="compositionally biased region" description="Basic residues" evidence="2">
    <location>
        <begin position="364"/>
        <end position="374"/>
    </location>
</feature>
<feature type="region of interest" description="Disordered" evidence="2">
    <location>
        <begin position="52"/>
        <end position="71"/>
    </location>
</feature>
<feature type="compositionally biased region" description="Low complexity" evidence="2">
    <location>
        <begin position="667"/>
        <end position="680"/>
    </location>
</feature>
<evidence type="ECO:0000256" key="2">
    <source>
        <dbReference type="SAM" id="MobiDB-lite"/>
    </source>
</evidence>
<dbReference type="OrthoDB" id="2162994at2759"/>
<name>A0A9P3GPU0_9APHY</name>
<comment type="caution">
    <text evidence="3">The sequence shown here is derived from an EMBL/GenBank/DDBJ whole genome shotgun (WGS) entry which is preliminary data.</text>
</comment>
<evidence type="ECO:0000313" key="3">
    <source>
        <dbReference type="EMBL" id="GJE97279.1"/>
    </source>
</evidence>
<feature type="coiled-coil region" evidence="1">
    <location>
        <begin position="102"/>
        <end position="129"/>
    </location>
</feature>
<protein>
    <submittedName>
        <fullName evidence="3">Uncharacterized protein</fullName>
    </submittedName>
</protein>
<keyword evidence="4" id="KW-1185">Reference proteome</keyword>